<evidence type="ECO:0000256" key="6">
    <source>
        <dbReference type="ARBA" id="ARBA00023157"/>
    </source>
</evidence>
<dbReference type="Proteomes" id="UP000034805">
    <property type="component" value="Unassembled WGS sequence"/>
</dbReference>
<dbReference type="AlphaFoldDB" id="A0A0P7VVS2"/>
<comment type="subcellular location">
    <subcellularLocation>
        <location evidence="1">Membrane</location>
        <topology evidence="1">Single-pass type I membrane protein</topology>
    </subcellularLocation>
</comment>
<evidence type="ECO:0000256" key="7">
    <source>
        <dbReference type="ARBA" id="ARBA00023180"/>
    </source>
</evidence>
<keyword evidence="7" id="KW-0325">Glycoprotein</keyword>
<keyword evidence="4 10" id="KW-1133">Transmembrane helix</keyword>
<feature type="domain" description="Ig-like" evidence="11">
    <location>
        <begin position="338"/>
        <end position="388"/>
    </location>
</feature>
<dbReference type="InterPro" id="IPR013162">
    <property type="entry name" value="CD80_C2-set"/>
</dbReference>
<feature type="domain" description="Ig-like" evidence="11">
    <location>
        <begin position="234"/>
        <end position="317"/>
    </location>
</feature>
<dbReference type="EMBL" id="JARO02000536">
    <property type="protein sequence ID" value="KPP78228.1"/>
    <property type="molecule type" value="Genomic_DNA"/>
</dbReference>
<feature type="domain" description="Ig-like" evidence="11">
    <location>
        <begin position="123"/>
        <end position="228"/>
    </location>
</feature>
<keyword evidence="2 10" id="KW-0812">Transmembrane</keyword>
<dbReference type="SUPFAM" id="SSF48726">
    <property type="entry name" value="Immunoglobulin"/>
    <property type="match status" value="5"/>
</dbReference>
<evidence type="ECO:0000313" key="12">
    <source>
        <dbReference type="EMBL" id="KPP78228.1"/>
    </source>
</evidence>
<evidence type="ECO:0000256" key="9">
    <source>
        <dbReference type="SAM" id="MobiDB-lite"/>
    </source>
</evidence>
<dbReference type="Pfam" id="PF13927">
    <property type="entry name" value="Ig_3"/>
    <property type="match status" value="1"/>
</dbReference>
<keyword evidence="8" id="KW-0393">Immunoglobulin domain</keyword>
<keyword evidence="6" id="KW-1015">Disulfide bond</keyword>
<dbReference type="PROSITE" id="PS50835">
    <property type="entry name" value="IG_LIKE"/>
    <property type="match status" value="4"/>
</dbReference>
<dbReference type="CDD" id="cd00099">
    <property type="entry name" value="IgV"/>
    <property type="match status" value="1"/>
</dbReference>
<evidence type="ECO:0000256" key="8">
    <source>
        <dbReference type="ARBA" id="ARBA00023319"/>
    </source>
</evidence>
<dbReference type="GO" id="GO:0005055">
    <property type="term" value="F:laminin receptor activity"/>
    <property type="evidence" value="ECO:0007669"/>
    <property type="project" value="TreeGrafter"/>
</dbReference>
<dbReference type="InterPro" id="IPR003599">
    <property type="entry name" value="Ig_sub"/>
</dbReference>
<evidence type="ECO:0000259" key="11">
    <source>
        <dbReference type="PROSITE" id="PS50835"/>
    </source>
</evidence>
<dbReference type="SMART" id="SM00409">
    <property type="entry name" value="IG"/>
    <property type="match status" value="4"/>
</dbReference>
<feature type="domain" description="Ig-like" evidence="11">
    <location>
        <begin position="409"/>
        <end position="493"/>
    </location>
</feature>
<dbReference type="SMART" id="SM00408">
    <property type="entry name" value="IGc2"/>
    <property type="match status" value="4"/>
</dbReference>
<gene>
    <name evidence="12" type="ORF">Z043_102278</name>
</gene>
<proteinExistence type="predicted"/>
<dbReference type="GO" id="GO:0005886">
    <property type="term" value="C:plasma membrane"/>
    <property type="evidence" value="ECO:0007669"/>
    <property type="project" value="TreeGrafter"/>
</dbReference>
<dbReference type="PANTHER" id="PTHR11973">
    <property type="entry name" value="CELL SURFACE GLYCOPROTEIN MUC18-RELATED"/>
    <property type="match status" value="1"/>
</dbReference>
<evidence type="ECO:0000256" key="5">
    <source>
        <dbReference type="ARBA" id="ARBA00023136"/>
    </source>
</evidence>
<comment type="caution">
    <text evidence="12">The sequence shown here is derived from an EMBL/GenBank/DDBJ whole genome shotgun (WGS) entry which is preliminary data.</text>
</comment>
<keyword evidence="5 10" id="KW-0472">Membrane</keyword>
<name>A0A0P7VVS2_SCLFO</name>
<dbReference type="Gene3D" id="2.60.40.10">
    <property type="entry name" value="Immunoglobulins"/>
    <property type="match status" value="5"/>
</dbReference>
<evidence type="ECO:0000256" key="10">
    <source>
        <dbReference type="SAM" id="Phobius"/>
    </source>
</evidence>
<keyword evidence="3" id="KW-0677">Repeat</keyword>
<dbReference type="InterPro" id="IPR003598">
    <property type="entry name" value="Ig_sub2"/>
</dbReference>
<dbReference type="InterPro" id="IPR007110">
    <property type="entry name" value="Ig-like_dom"/>
</dbReference>
<reference evidence="12 13" key="1">
    <citation type="submission" date="2015-08" db="EMBL/GenBank/DDBJ databases">
        <title>The genome of the Asian arowana (Scleropages formosus).</title>
        <authorList>
            <person name="Tan M.H."/>
            <person name="Gan H.M."/>
            <person name="Croft L.J."/>
            <person name="Austin C.M."/>
        </authorList>
    </citation>
    <scope>NUCLEOTIDE SEQUENCE [LARGE SCALE GENOMIC DNA]</scope>
    <source>
        <strain evidence="12">Aro1</strain>
    </source>
</reference>
<feature type="non-terminal residue" evidence="12">
    <location>
        <position position="606"/>
    </location>
</feature>
<dbReference type="InterPro" id="IPR036179">
    <property type="entry name" value="Ig-like_dom_sf"/>
</dbReference>
<dbReference type="Pfam" id="PF08205">
    <property type="entry name" value="C2-set_2"/>
    <property type="match status" value="1"/>
</dbReference>
<dbReference type="InterPro" id="IPR051116">
    <property type="entry name" value="Surface_Rcpt/Adhesion_Mol"/>
</dbReference>
<protein>
    <recommendedName>
        <fullName evidence="11">Ig-like domain-containing protein</fullName>
    </recommendedName>
</protein>
<dbReference type="PANTHER" id="PTHR11973:SF18">
    <property type="entry name" value="CELL SURFACE GLYCOPROTEIN MUC18"/>
    <property type="match status" value="1"/>
</dbReference>
<sequence>MNPTPCVAGLGSGSLRPPRSGQAISVTCAKVEMERRVEVSIGETATISCFFNILPAVMEWFMTRKAGHRERIYRIESHRSVAELGTDFTDRISVRHTNRSVILTINNVKLTDEGEFAFPAVPPEFPITETITVGVHVNQQKPSKIATCETRNGYPEPNITWYRNNTPLRRSDQVMIVPLVILESSGLYTVQSELHLRVAKEDKDATFYCEVSFFLPKATKMIESKPFSIPVSYPTTKIEVWKEYPEGLVKEGDTVKIRCRGDGQPQPILTITHMDEEVRSDEMGLLVLENVNRTNSGIYVCRSLDWEAGEEIEGNTSLEVHYLNSTVLDPTDHEFILGQDVEIFCSASSSLETTIKWFKDGKNVSNENRLYLADITYDMAGEYICEVTVPLLPELQTSTSFPLIIHGPPQMIDPDADAVLETKVGTSVNLTCEAQGMPLPTITWSVTGTRTRYEVVDENLVRSSVNIRVTSDLTASCNATNDRGMDAKSFSIKAKNGVIIAVIIICILLLAILGSVLYFLYKKGKLACGRSAKKDITKEKGHKDDIVTEMKTDKTEETVLLQGVNGDKQPNDKIQLCFYNPISLEEVRKTLQAPKPIATTALNIGD</sequence>
<feature type="region of interest" description="Disordered" evidence="9">
    <location>
        <begin position="1"/>
        <end position="20"/>
    </location>
</feature>
<evidence type="ECO:0000256" key="4">
    <source>
        <dbReference type="ARBA" id="ARBA00022989"/>
    </source>
</evidence>
<evidence type="ECO:0000256" key="2">
    <source>
        <dbReference type="ARBA" id="ARBA00022692"/>
    </source>
</evidence>
<dbReference type="STRING" id="113540.ENSSFOP00015070934"/>
<evidence type="ECO:0000256" key="3">
    <source>
        <dbReference type="ARBA" id="ARBA00022737"/>
    </source>
</evidence>
<accession>A0A0P7VVS2</accession>
<dbReference type="InterPro" id="IPR013783">
    <property type="entry name" value="Ig-like_fold"/>
</dbReference>
<evidence type="ECO:0000313" key="13">
    <source>
        <dbReference type="Proteomes" id="UP000034805"/>
    </source>
</evidence>
<feature type="transmembrane region" description="Helical" evidence="10">
    <location>
        <begin position="498"/>
        <end position="521"/>
    </location>
</feature>
<organism evidence="12 13">
    <name type="scientific">Scleropages formosus</name>
    <name type="common">Asian bonytongue</name>
    <name type="synonym">Osteoglossum formosum</name>
    <dbReference type="NCBI Taxonomy" id="113540"/>
    <lineage>
        <taxon>Eukaryota</taxon>
        <taxon>Metazoa</taxon>
        <taxon>Chordata</taxon>
        <taxon>Craniata</taxon>
        <taxon>Vertebrata</taxon>
        <taxon>Euteleostomi</taxon>
        <taxon>Actinopterygii</taxon>
        <taxon>Neopterygii</taxon>
        <taxon>Teleostei</taxon>
        <taxon>Osteoglossocephala</taxon>
        <taxon>Osteoglossomorpha</taxon>
        <taxon>Osteoglossiformes</taxon>
        <taxon>Osteoglossidae</taxon>
        <taxon>Scleropages</taxon>
    </lineage>
</organism>
<evidence type="ECO:0000256" key="1">
    <source>
        <dbReference type="ARBA" id="ARBA00004479"/>
    </source>
</evidence>